<name>A0ABS3E9L7_9GAMM</name>
<organism evidence="1 2">
    <name type="scientific">Microbulbifer salipaludis</name>
    <dbReference type="NCBI Taxonomy" id="187980"/>
    <lineage>
        <taxon>Bacteria</taxon>
        <taxon>Pseudomonadati</taxon>
        <taxon>Pseudomonadota</taxon>
        <taxon>Gammaproteobacteria</taxon>
        <taxon>Cellvibrionales</taxon>
        <taxon>Microbulbiferaceae</taxon>
        <taxon>Microbulbifer</taxon>
    </lineage>
</organism>
<dbReference type="EMBL" id="JAEKJR010000002">
    <property type="protein sequence ID" value="MBN8432006.1"/>
    <property type="molecule type" value="Genomic_DNA"/>
</dbReference>
<evidence type="ECO:0000313" key="1">
    <source>
        <dbReference type="EMBL" id="MBN8432006.1"/>
    </source>
</evidence>
<proteinExistence type="predicted"/>
<dbReference type="Proteomes" id="UP000664293">
    <property type="component" value="Unassembled WGS sequence"/>
</dbReference>
<comment type="caution">
    <text evidence="1">The sequence shown here is derived from an EMBL/GenBank/DDBJ whole genome shotgun (WGS) entry which is preliminary data.</text>
</comment>
<dbReference type="InterPro" id="IPR045508">
    <property type="entry name" value="DUF6482"/>
</dbReference>
<evidence type="ECO:0008006" key="3">
    <source>
        <dbReference type="Google" id="ProtNLM"/>
    </source>
</evidence>
<sequence length="82" mass="9737">MNLQIISLEGHIYVVNTVDENGAHLLIGNDHKPRQFHCLEEIRDYFNPRAFDEVWLEQRTPYEEMCGLTDDTSPLRVQLHWK</sequence>
<reference evidence="1 2" key="1">
    <citation type="submission" date="2020-12" db="EMBL/GenBank/DDBJ databases">
        <title>Oil enriched cultivation method for isolating marine PHA-producing bacteria.</title>
        <authorList>
            <person name="Zheng W."/>
            <person name="Yu S."/>
            <person name="Huang Y."/>
        </authorList>
    </citation>
    <scope>NUCLEOTIDE SEQUENCE [LARGE SCALE GENOMIC DNA]</scope>
    <source>
        <strain evidence="1 2">SN0-2</strain>
    </source>
</reference>
<dbReference type="RefSeq" id="WP_207003248.1">
    <property type="nucleotide sequence ID" value="NZ_JAEKJR010000002.1"/>
</dbReference>
<accession>A0ABS3E9L7</accession>
<gene>
    <name evidence="1" type="ORF">JF535_14230</name>
</gene>
<protein>
    <recommendedName>
        <fullName evidence="3">NADH-quinone reductase</fullName>
    </recommendedName>
</protein>
<evidence type="ECO:0000313" key="2">
    <source>
        <dbReference type="Proteomes" id="UP000664293"/>
    </source>
</evidence>
<dbReference type="Pfam" id="PF20090">
    <property type="entry name" value="DUF6482"/>
    <property type="match status" value="1"/>
</dbReference>
<keyword evidence="2" id="KW-1185">Reference proteome</keyword>